<keyword evidence="2" id="KW-1133">Transmembrane helix</keyword>
<keyword evidence="4" id="KW-1185">Reference proteome</keyword>
<sequence>MDNEGGGKKALVSQGTTTTTTTTTTTEASRLQRIAVKGLASLHILRGLLCLAYPAASSGLLSGLLVGGERSGATNLLSALVGVRDVLLGCLLATASGSHDVRRALAVNLVSDAADTFILIFAAACAWQRGATPVAEIGVVASVAILEHLTLWSLASGGGGMLRRRRMRRGCRRMRIRSCVLICGLPI</sequence>
<proteinExistence type="predicted"/>
<evidence type="ECO:0000313" key="4">
    <source>
        <dbReference type="Proteomes" id="UP000253664"/>
    </source>
</evidence>
<name>A0A367L5B4_9HYPO</name>
<gene>
    <name evidence="3" type="ORF">L249_4004</name>
</gene>
<evidence type="ECO:0000313" key="3">
    <source>
        <dbReference type="EMBL" id="RCI09614.1"/>
    </source>
</evidence>
<dbReference type="AlphaFoldDB" id="A0A367L5B4"/>
<feature type="transmembrane region" description="Helical" evidence="2">
    <location>
        <begin position="76"/>
        <end position="93"/>
    </location>
</feature>
<evidence type="ECO:0000256" key="2">
    <source>
        <dbReference type="SAM" id="Phobius"/>
    </source>
</evidence>
<reference evidence="3 4" key="1">
    <citation type="journal article" date="2015" name="BMC Genomics">
        <title>Insights from the genome of Ophiocordyceps polyrhachis-furcata to pathogenicity and host specificity in insect fungi.</title>
        <authorList>
            <person name="Wichadakul D."/>
            <person name="Kobmoo N."/>
            <person name="Ingsriswang S."/>
            <person name="Tangphatsornruang S."/>
            <person name="Chantasingh D."/>
            <person name="Luangsa-ard J.J."/>
            <person name="Eurwilaichitr L."/>
        </authorList>
    </citation>
    <scope>NUCLEOTIDE SEQUENCE [LARGE SCALE GENOMIC DNA]</scope>
    <source>
        <strain evidence="3 4">BCC 54312</strain>
    </source>
</reference>
<feature type="transmembrane region" description="Helical" evidence="2">
    <location>
        <begin position="139"/>
        <end position="162"/>
    </location>
</feature>
<organism evidence="3 4">
    <name type="scientific">Ophiocordyceps polyrhachis-furcata BCC 54312</name>
    <dbReference type="NCBI Taxonomy" id="1330021"/>
    <lineage>
        <taxon>Eukaryota</taxon>
        <taxon>Fungi</taxon>
        <taxon>Dikarya</taxon>
        <taxon>Ascomycota</taxon>
        <taxon>Pezizomycotina</taxon>
        <taxon>Sordariomycetes</taxon>
        <taxon>Hypocreomycetidae</taxon>
        <taxon>Hypocreales</taxon>
        <taxon>Ophiocordycipitaceae</taxon>
        <taxon>Ophiocordyceps</taxon>
    </lineage>
</organism>
<dbReference type="EMBL" id="LKCN02000014">
    <property type="protein sequence ID" value="RCI09614.1"/>
    <property type="molecule type" value="Genomic_DNA"/>
</dbReference>
<keyword evidence="2" id="KW-0472">Membrane</keyword>
<feature type="compositionally biased region" description="Low complexity" evidence="1">
    <location>
        <begin position="16"/>
        <end position="26"/>
    </location>
</feature>
<dbReference type="OrthoDB" id="4160064at2759"/>
<protein>
    <submittedName>
        <fullName evidence="3">Uncharacterized protein</fullName>
    </submittedName>
</protein>
<feature type="transmembrane region" description="Helical" evidence="2">
    <location>
        <begin position="39"/>
        <end position="56"/>
    </location>
</feature>
<accession>A0A367L5B4</accession>
<feature type="region of interest" description="Disordered" evidence="1">
    <location>
        <begin position="1"/>
        <end position="27"/>
    </location>
</feature>
<evidence type="ECO:0000256" key="1">
    <source>
        <dbReference type="SAM" id="MobiDB-lite"/>
    </source>
</evidence>
<keyword evidence="2" id="KW-0812">Transmembrane</keyword>
<comment type="caution">
    <text evidence="3">The sequence shown here is derived from an EMBL/GenBank/DDBJ whole genome shotgun (WGS) entry which is preliminary data.</text>
</comment>
<feature type="transmembrane region" description="Helical" evidence="2">
    <location>
        <begin position="105"/>
        <end position="127"/>
    </location>
</feature>
<dbReference type="Proteomes" id="UP000253664">
    <property type="component" value="Unassembled WGS sequence"/>
</dbReference>